<evidence type="ECO:0000259" key="2">
    <source>
        <dbReference type="Pfam" id="PF10021"/>
    </source>
</evidence>
<dbReference type="AlphaFoldDB" id="A0A8J6Y8V4"/>
<dbReference type="InterPro" id="IPR012664">
    <property type="entry name" value="CHP02452"/>
</dbReference>
<feature type="region of interest" description="Disordered" evidence="1">
    <location>
        <begin position="55"/>
        <end position="75"/>
    </location>
</feature>
<dbReference type="InterPro" id="IPR043472">
    <property type="entry name" value="Macro_dom-like"/>
</dbReference>
<accession>A0A8J6Y8V4</accession>
<reference evidence="3 4" key="1">
    <citation type="submission" date="2020-08" db="EMBL/GenBank/DDBJ databases">
        <title>Acidobacteriota in marine sediments use diverse sulfur dissimilation pathways.</title>
        <authorList>
            <person name="Wasmund K."/>
        </authorList>
    </citation>
    <scope>NUCLEOTIDE SEQUENCE [LARGE SCALE GENOMIC DNA]</scope>
    <source>
        <strain evidence="3">MAG AM4</strain>
    </source>
</reference>
<dbReference type="PANTHER" id="PTHR35596">
    <property type="entry name" value="DUF2263 DOMAIN-CONTAINING PROTEIN"/>
    <property type="match status" value="1"/>
</dbReference>
<dbReference type="PANTHER" id="PTHR35596:SF1">
    <property type="entry name" value="MICROBIAL-TYPE PARG CATALYTIC DOMAIN-CONTAINING PROTEIN"/>
    <property type="match status" value="1"/>
</dbReference>
<name>A0A8J6Y8V4_9BACT</name>
<dbReference type="NCBIfam" id="TIGR02452">
    <property type="entry name" value="TIGR02452 family protein"/>
    <property type="match status" value="1"/>
</dbReference>
<proteinExistence type="predicted"/>
<protein>
    <submittedName>
        <fullName evidence="3">TIGR02452 family protein</fullName>
    </submittedName>
</protein>
<dbReference type="SUPFAM" id="SSF52949">
    <property type="entry name" value="Macro domain-like"/>
    <property type="match status" value="1"/>
</dbReference>
<dbReference type="Gene3D" id="3.40.220.10">
    <property type="entry name" value="Leucine Aminopeptidase, subunit E, domain 1"/>
    <property type="match status" value="1"/>
</dbReference>
<dbReference type="InterPro" id="IPR019261">
    <property type="entry name" value="PARG_cat_microbial"/>
</dbReference>
<dbReference type="PIRSF" id="PIRSF014899">
    <property type="entry name" value="UCP014899"/>
    <property type="match status" value="1"/>
</dbReference>
<dbReference type="Pfam" id="PF10021">
    <property type="entry name" value="PARG_cat_microb"/>
    <property type="match status" value="1"/>
</dbReference>
<organism evidence="3 4">
    <name type="scientific">Candidatus Polarisedimenticola svalbardensis</name>
    <dbReference type="NCBI Taxonomy" id="2886004"/>
    <lineage>
        <taxon>Bacteria</taxon>
        <taxon>Pseudomonadati</taxon>
        <taxon>Acidobacteriota</taxon>
        <taxon>Candidatus Polarisedimenticolia</taxon>
        <taxon>Candidatus Polarisedimenticolales</taxon>
        <taxon>Candidatus Polarisedimenticolaceae</taxon>
        <taxon>Candidatus Polarisedimenticola</taxon>
    </lineage>
</organism>
<comment type="caution">
    <text evidence="3">The sequence shown here is derived from an EMBL/GenBank/DDBJ whole genome shotgun (WGS) entry which is preliminary data.</text>
</comment>
<evidence type="ECO:0000313" key="4">
    <source>
        <dbReference type="Proteomes" id="UP000648239"/>
    </source>
</evidence>
<sequence>MSVEAIKEKLFGIRIDRETAKQYGWEAKRIGEEGSYVAPSGRSVDISAMVRKAVDGTTTYPPDSRQPDKATGPMPPGVEILNDTTLSGFRRLQEGGCNPVALNFASATGAGGGWLGGSRAQEEYLARSSTLFESLKDNPMYSYHRGRHDRLYSDWVIYSPEVPVFRGDDGVLLEEPYTASMLTSPAVRNSGLTPEQSARVEEVMRQRIRKVLIVGAMHGHDSIVLGAWGCGAFHNDPAMIARLFKEALTGDLQGAYRHVVFAITDWSEERKFIGPFEETFS</sequence>
<gene>
    <name evidence="3" type="ORF">IFK94_14990</name>
</gene>
<evidence type="ECO:0000313" key="3">
    <source>
        <dbReference type="EMBL" id="MBD3869425.1"/>
    </source>
</evidence>
<dbReference type="Proteomes" id="UP000648239">
    <property type="component" value="Unassembled WGS sequence"/>
</dbReference>
<dbReference type="EMBL" id="JACXWD010000086">
    <property type="protein sequence ID" value="MBD3869425.1"/>
    <property type="molecule type" value="Genomic_DNA"/>
</dbReference>
<feature type="domain" description="Microbial-type PARG catalytic" evidence="2">
    <location>
        <begin position="29"/>
        <end position="166"/>
    </location>
</feature>
<evidence type="ECO:0000256" key="1">
    <source>
        <dbReference type="SAM" id="MobiDB-lite"/>
    </source>
</evidence>